<feature type="transmembrane region" description="Helical" evidence="5">
    <location>
        <begin position="223"/>
        <end position="240"/>
    </location>
</feature>
<comment type="caution">
    <text evidence="6">The sequence shown here is derived from an EMBL/GenBank/DDBJ whole genome shotgun (WGS) entry which is preliminary data.</text>
</comment>
<keyword evidence="4 5" id="KW-0472">Membrane</keyword>
<keyword evidence="7" id="KW-1185">Reference proteome</keyword>
<evidence type="ECO:0000256" key="5">
    <source>
        <dbReference type="RuleBase" id="RU363041"/>
    </source>
</evidence>
<gene>
    <name evidence="6" type="ORF">M0638_11585</name>
</gene>
<evidence type="ECO:0000256" key="4">
    <source>
        <dbReference type="ARBA" id="ARBA00023136"/>
    </source>
</evidence>
<feature type="transmembrane region" description="Helical" evidence="5">
    <location>
        <begin position="126"/>
        <end position="148"/>
    </location>
</feature>
<sequence>MTAYLFVLAVGLAAGALSGVIGTGSSLLLLPVLNWQFGPQQAVPIMAIAAVLANLAKTLSWWREVDWRAAAAYAAAGVPGAMLGARTLLVLPPRAVELALGLFFIAMIPTRRLLRVSGRRIGAWQLALAGGAIGFVTGLVIATGPLSVPAFLAYGLTRGAFLGTEAAASLALMIGKVATFREFGALPEPVIVQGLLVGGAVMAGSFSARLAVLRMSHGLFDRVLDGLLLGAGIAVLLPAFL</sequence>
<keyword evidence="2 5" id="KW-0812">Transmembrane</keyword>
<evidence type="ECO:0000256" key="3">
    <source>
        <dbReference type="ARBA" id="ARBA00022989"/>
    </source>
</evidence>
<feature type="transmembrane region" description="Helical" evidence="5">
    <location>
        <begin position="190"/>
        <end position="211"/>
    </location>
</feature>
<comment type="subcellular location">
    <subcellularLocation>
        <location evidence="5">Cell membrane</location>
        <topology evidence="5">Multi-pass membrane protein</topology>
    </subcellularLocation>
    <subcellularLocation>
        <location evidence="1">Membrane</location>
        <topology evidence="1">Multi-pass membrane protein</topology>
    </subcellularLocation>
</comment>
<evidence type="ECO:0000256" key="2">
    <source>
        <dbReference type="ARBA" id="ARBA00022692"/>
    </source>
</evidence>
<dbReference type="GO" id="GO:0005886">
    <property type="term" value="C:plasma membrane"/>
    <property type="evidence" value="ECO:0007669"/>
    <property type="project" value="UniProtKB-SubCell"/>
</dbReference>
<dbReference type="PANTHER" id="PTHR43483">
    <property type="entry name" value="MEMBRANE TRANSPORTER PROTEIN HI_0806-RELATED"/>
    <property type="match status" value="1"/>
</dbReference>
<dbReference type="Proteomes" id="UP001139516">
    <property type="component" value="Unassembled WGS sequence"/>
</dbReference>
<evidence type="ECO:0000313" key="7">
    <source>
        <dbReference type="Proteomes" id="UP001139516"/>
    </source>
</evidence>
<evidence type="ECO:0000313" key="6">
    <source>
        <dbReference type="EMBL" id="MCK8785025.1"/>
    </source>
</evidence>
<protein>
    <recommendedName>
        <fullName evidence="5">Probable membrane transporter protein</fullName>
    </recommendedName>
</protein>
<dbReference type="AlphaFoldDB" id="A0A9X2BXJ8"/>
<dbReference type="InterPro" id="IPR002781">
    <property type="entry name" value="TM_pro_TauE-like"/>
</dbReference>
<keyword evidence="3 5" id="KW-1133">Transmembrane helix</keyword>
<reference evidence="6" key="1">
    <citation type="submission" date="2022-04" db="EMBL/GenBank/DDBJ databases">
        <title>Roseomonas acroporae sp. nov., isolated from coral Acropora digitifera.</title>
        <authorList>
            <person name="Sun H."/>
        </authorList>
    </citation>
    <scope>NUCLEOTIDE SEQUENCE</scope>
    <source>
        <strain evidence="6">NAR14</strain>
    </source>
</reference>
<organism evidence="6 7">
    <name type="scientific">Roseomonas acroporae</name>
    <dbReference type="NCBI Taxonomy" id="2937791"/>
    <lineage>
        <taxon>Bacteria</taxon>
        <taxon>Pseudomonadati</taxon>
        <taxon>Pseudomonadota</taxon>
        <taxon>Alphaproteobacteria</taxon>
        <taxon>Acetobacterales</taxon>
        <taxon>Roseomonadaceae</taxon>
        <taxon>Roseomonas</taxon>
    </lineage>
</organism>
<evidence type="ECO:0000256" key="1">
    <source>
        <dbReference type="ARBA" id="ARBA00004141"/>
    </source>
</evidence>
<accession>A0A9X2BXJ8</accession>
<dbReference type="PANTHER" id="PTHR43483:SF3">
    <property type="entry name" value="MEMBRANE TRANSPORTER PROTEIN HI_0806-RELATED"/>
    <property type="match status" value="1"/>
</dbReference>
<feature type="transmembrane region" description="Helical" evidence="5">
    <location>
        <begin position="69"/>
        <end position="89"/>
    </location>
</feature>
<dbReference type="Pfam" id="PF01925">
    <property type="entry name" value="TauE"/>
    <property type="match status" value="1"/>
</dbReference>
<dbReference type="EMBL" id="JALPRX010000047">
    <property type="protein sequence ID" value="MCK8785025.1"/>
    <property type="molecule type" value="Genomic_DNA"/>
</dbReference>
<comment type="similarity">
    <text evidence="5">Belongs to the 4-toluene sulfonate uptake permease (TSUP) (TC 2.A.102) family.</text>
</comment>
<dbReference type="RefSeq" id="WP_248667150.1">
    <property type="nucleotide sequence ID" value="NZ_JALPRX010000047.1"/>
</dbReference>
<name>A0A9X2BXJ8_9PROT</name>
<keyword evidence="5" id="KW-1003">Cell membrane</keyword>
<feature type="transmembrane region" description="Helical" evidence="5">
    <location>
        <begin position="42"/>
        <end position="62"/>
    </location>
</feature>
<proteinExistence type="inferred from homology"/>
<feature type="transmembrane region" description="Helical" evidence="5">
    <location>
        <begin position="95"/>
        <end position="114"/>
    </location>
</feature>